<dbReference type="Gene3D" id="1.10.630.10">
    <property type="entry name" value="Cytochrome P450"/>
    <property type="match status" value="1"/>
</dbReference>
<evidence type="ECO:0000313" key="2">
    <source>
        <dbReference type="EMBL" id="KAF1959963.1"/>
    </source>
</evidence>
<reference evidence="2" key="1">
    <citation type="journal article" date="2020" name="Stud. Mycol.">
        <title>101 Dothideomycetes genomes: a test case for predicting lifestyles and emergence of pathogens.</title>
        <authorList>
            <person name="Haridas S."/>
            <person name="Albert R."/>
            <person name="Binder M."/>
            <person name="Bloem J."/>
            <person name="Labutti K."/>
            <person name="Salamov A."/>
            <person name="Andreopoulos B."/>
            <person name="Baker S."/>
            <person name="Barry K."/>
            <person name="Bills G."/>
            <person name="Bluhm B."/>
            <person name="Cannon C."/>
            <person name="Castanera R."/>
            <person name="Culley D."/>
            <person name="Daum C."/>
            <person name="Ezra D."/>
            <person name="Gonzalez J."/>
            <person name="Henrissat B."/>
            <person name="Kuo A."/>
            <person name="Liang C."/>
            <person name="Lipzen A."/>
            <person name="Lutzoni F."/>
            <person name="Magnuson J."/>
            <person name="Mondo S."/>
            <person name="Nolan M."/>
            <person name="Ohm R."/>
            <person name="Pangilinan J."/>
            <person name="Park H.-J."/>
            <person name="Ramirez L."/>
            <person name="Alfaro M."/>
            <person name="Sun H."/>
            <person name="Tritt A."/>
            <person name="Yoshinaga Y."/>
            <person name="Zwiers L.-H."/>
            <person name="Turgeon B."/>
            <person name="Goodwin S."/>
            <person name="Spatafora J."/>
            <person name="Crous P."/>
            <person name="Grigoriev I."/>
        </authorList>
    </citation>
    <scope>NUCLEOTIDE SEQUENCE</scope>
    <source>
        <strain evidence="2">CBS 675.92</strain>
    </source>
</reference>
<dbReference type="CDD" id="cd11061">
    <property type="entry name" value="CYP67-like"/>
    <property type="match status" value="1"/>
</dbReference>
<organism evidence="2 3">
    <name type="scientific">Byssothecium circinans</name>
    <dbReference type="NCBI Taxonomy" id="147558"/>
    <lineage>
        <taxon>Eukaryota</taxon>
        <taxon>Fungi</taxon>
        <taxon>Dikarya</taxon>
        <taxon>Ascomycota</taxon>
        <taxon>Pezizomycotina</taxon>
        <taxon>Dothideomycetes</taxon>
        <taxon>Pleosporomycetidae</taxon>
        <taxon>Pleosporales</taxon>
        <taxon>Massarineae</taxon>
        <taxon>Massarinaceae</taxon>
        <taxon>Byssothecium</taxon>
    </lineage>
</organism>
<proteinExistence type="predicted"/>
<sequence length="532" mass="60509">MMDWSVLEALLLVVRYGALAFVTRCIVVYSYRLTIHPLSKFPGPRLAAVTDWYTVYYSLLKRLHLVTYRDHGKYGSVIRHGPNKLVFNSGQALRDIYQSEHTNKVKSYLATQIKPGIYSVFNCIDKRLHKVKRRMISRALSEQKMRNFEPIILEHVHIFLQQLLKASRANEPVNLTDRCKRLGTDIIARFGFGYRLNMQTDPANDFVLPGLAGVSYKSNVYIQAPMMMWSGLGFFFPRLYALKLKYLFLLKKMVKDRLKEGKEAKEDLFSYMMDAKDPETGVKISLAELVSEATFFFPAGGDTTSTTLTAAFFYLSRNSNSYVKLASEIRRTFSDGDEIRSGSLLSSCTYLRAVLDETMRISPPISGTLWRELPAGDRGNKEPLVIDGHVVPAGTWVGVNMYSIHHNEDYFPNPFAFKPERWLGGEDDSAPENTARKSLREVFSPFGIGSRACTGKTMAYLEASLTLARTVWYFDFERPKNAQLDRIGGGTVADTQGRGRVDEFQIGDQFIADHDGPYLAFKPRKEVWKDLE</sequence>
<dbReference type="InterPro" id="IPR050121">
    <property type="entry name" value="Cytochrome_P450_monoxygenase"/>
</dbReference>
<dbReference type="GO" id="GO:0004497">
    <property type="term" value="F:monooxygenase activity"/>
    <property type="evidence" value="ECO:0007669"/>
    <property type="project" value="UniProtKB-KW"/>
</dbReference>
<evidence type="ECO:0000313" key="3">
    <source>
        <dbReference type="Proteomes" id="UP000800035"/>
    </source>
</evidence>
<feature type="binding site" description="axial binding residue" evidence="1">
    <location>
        <position position="453"/>
    </location>
    <ligand>
        <name>heme</name>
        <dbReference type="ChEBI" id="CHEBI:30413"/>
    </ligand>
    <ligandPart>
        <name>Fe</name>
        <dbReference type="ChEBI" id="CHEBI:18248"/>
    </ligandPart>
</feature>
<keyword evidence="2" id="KW-0560">Oxidoreductase</keyword>
<dbReference type="PANTHER" id="PTHR24305:SF226">
    <property type="entry name" value="CYTOCHROME P450 MONOOXYGENASE"/>
    <property type="match status" value="1"/>
</dbReference>
<dbReference type="GO" id="GO:0020037">
    <property type="term" value="F:heme binding"/>
    <property type="evidence" value="ECO:0007669"/>
    <property type="project" value="InterPro"/>
</dbReference>
<evidence type="ECO:0000256" key="1">
    <source>
        <dbReference type="PIRSR" id="PIRSR602401-1"/>
    </source>
</evidence>
<dbReference type="GO" id="GO:0016705">
    <property type="term" value="F:oxidoreductase activity, acting on paired donors, with incorporation or reduction of molecular oxygen"/>
    <property type="evidence" value="ECO:0007669"/>
    <property type="project" value="InterPro"/>
</dbReference>
<keyword evidence="1" id="KW-0349">Heme</keyword>
<protein>
    <submittedName>
        <fullName evidence="2">Cytochrome P450 monooxygenase-like protein</fullName>
    </submittedName>
</protein>
<name>A0A6A5U493_9PLEO</name>
<dbReference type="PRINTS" id="PR00385">
    <property type="entry name" value="P450"/>
</dbReference>
<dbReference type="OrthoDB" id="1470350at2759"/>
<dbReference type="AlphaFoldDB" id="A0A6A5U493"/>
<dbReference type="GO" id="GO:0005506">
    <property type="term" value="F:iron ion binding"/>
    <property type="evidence" value="ECO:0007669"/>
    <property type="project" value="InterPro"/>
</dbReference>
<keyword evidence="2" id="KW-0503">Monooxygenase</keyword>
<keyword evidence="1" id="KW-0408">Iron</keyword>
<dbReference type="InterPro" id="IPR002401">
    <property type="entry name" value="Cyt_P450_E_grp-I"/>
</dbReference>
<dbReference type="Proteomes" id="UP000800035">
    <property type="component" value="Unassembled WGS sequence"/>
</dbReference>
<dbReference type="PANTHER" id="PTHR24305">
    <property type="entry name" value="CYTOCHROME P450"/>
    <property type="match status" value="1"/>
</dbReference>
<comment type="cofactor">
    <cofactor evidence="1">
        <name>heme</name>
        <dbReference type="ChEBI" id="CHEBI:30413"/>
    </cofactor>
</comment>
<keyword evidence="1" id="KW-0479">Metal-binding</keyword>
<dbReference type="InterPro" id="IPR001128">
    <property type="entry name" value="Cyt_P450"/>
</dbReference>
<keyword evidence="3" id="KW-1185">Reference proteome</keyword>
<gene>
    <name evidence="2" type="ORF">CC80DRAFT_440190</name>
</gene>
<dbReference type="PRINTS" id="PR00463">
    <property type="entry name" value="EP450I"/>
</dbReference>
<accession>A0A6A5U493</accession>
<dbReference type="Pfam" id="PF00067">
    <property type="entry name" value="p450"/>
    <property type="match status" value="1"/>
</dbReference>
<dbReference type="SUPFAM" id="SSF48264">
    <property type="entry name" value="Cytochrome P450"/>
    <property type="match status" value="1"/>
</dbReference>
<dbReference type="InterPro" id="IPR036396">
    <property type="entry name" value="Cyt_P450_sf"/>
</dbReference>
<dbReference type="EMBL" id="ML976984">
    <property type="protein sequence ID" value="KAF1959963.1"/>
    <property type="molecule type" value="Genomic_DNA"/>
</dbReference>